<dbReference type="GO" id="GO:0006508">
    <property type="term" value="P:proteolysis"/>
    <property type="evidence" value="ECO:0007669"/>
    <property type="project" value="UniProtKB-KW"/>
</dbReference>
<dbReference type="CDD" id="cd06163">
    <property type="entry name" value="S2P-M50_PDZ_RseP-like"/>
    <property type="match status" value="1"/>
</dbReference>
<evidence type="ECO:0000256" key="6">
    <source>
        <dbReference type="ARBA" id="ARBA00022801"/>
    </source>
</evidence>
<keyword evidence="9 11" id="KW-0482">Metalloprotease</keyword>
<keyword evidence="7 11" id="KW-0862">Zinc</keyword>
<dbReference type="EMBL" id="MFKK01000022">
    <property type="protein sequence ID" value="OGG40666.1"/>
    <property type="molecule type" value="Genomic_DNA"/>
</dbReference>
<dbReference type="Pfam" id="PF02163">
    <property type="entry name" value="Peptidase_M50"/>
    <property type="match status" value="1"/>
</dbReference>
<keyword evidence="10 11" id="KW-0472">Membrane</keyword>
<dbReference type="InterPro" id="IPR004387">
    <property type="entry name" value="Pept_M50_Zn"/>
</dbReference>
<dbReference type="PROSITE" id="PS50106">
    <property type="entry name" value="PDZ"/>
    <property type="match status" value="1"/>
</dbReference>
<dbReference type="Pfam" id="PF17820">
    <property type="entry name" value="PDZ_6"/>
    <property type="match status" value="1"/>
</dbReference>
<feature type="transmembrane region" description="Helical" evidence="11">
    <location>
        <begin position="92"/>
        <end position="117"/>
    </location>
</feature>
<keyword evidence="6 11" id="KW-0378">Hydrolase</keyword>
<dbReference type="InterPro" id="IPR001478">
    <property type="entry name" value="PDZ"/>
</dbReference>
<comment type="similarity">
    <text evidence="3 11">Belongs to the peptidase M50B family.</text>
</comment>
<dbReference type="InterPro" id="IPR041489">
    <property type="entry name" value="PDZ_6"/>
</dbReference>
<proteinExistence type="inferred from homology"/>
<dbReference type="Proteomes" id="UP000176996">
    <property type="component" value="Unassembled WGS sequence"/>
</dbReference>
<dbReference type="InterPro" id="IPR036034">
    <property type="entry name" value="PDZ_sf"/>
</dbReference>
<gene>
    <name evidence="13" type="ORF">A3A21_00785</name>
</gene>
<dbReference type="GO" id="GO:0004222">
    <property type="term" value="F:metalloendopeptidase activity"/>
    <property type="evidence" value="ECO:0007669"/>
    <property type="project" value="InterPro"/>
</dbReference>
<comment type="cofactor">
    <cofactor evidence="1 11">
        <name>Zn(2+)</name>
        <dbReference type="ChEBI" id="CHEBI:29105"/>
    </cofactor>
</comment>
<reference evidence="13 14" key="1">
    <citation type="journal article" date="2016" name="Nat. Commun.">
        <title>Thousands of microbial genomes shed light on interconnected biogeochemical processes in an aquifer system.</title>
        <authorList>
            <person name="Anantharaman K."/>
            <person name="Brown C.T."/>
            <person name="Hug L.A."/>
            <person name="Sharon I."/>
            <person name="Castelle C.J."/>
            <person name="Probst A.J."/>
            <person name="Thomas B.C."/>
            <person name="Singh A."/>
            <person name="Wilkins M.J."/>
            <person name="Karaoz U."/>
            <person name="Brodie E.L."/>
            <person name="Williams K.H."/>
            <person name="Hubbard S.S."/>
            <person name="Banfield J.F."/>
        </authorList>
    </citation>
    <scope>NUCLEOTIDE SEQUENCE [LARGE SCALE GENOMIC DNA]</scope>
</reference>
<evidence type="ECO:0000256" key="1">
    <source>
        <dbReference type="ARBA" id="ARBA00001947"/>
    </source>
</evidence>
<comment type="caution">
    <text evidence="13">The sequence shown here is derived from an EMBL/GenBank/DDBJ whole genome shotgun (WGS) entry which is preliminary data.</text>
</comment>
<feature type="domain" description="PDZ" evidence="12">
    <location>
        <begin position="112"/>
        <end position="195"/>
    </location>
</feature>
<comment type="subcellular location">
    <subcellularLocation>
        <location evidence="2">Membrane</location>
        <topology evidence="2">Multi-pass membrane protein</topology>
    </subcellularLocation>
</comment>
<dbReference type="PANTHER" id="PTHR42837">
    <property type="entry name" value="REGULATOR OF SIGMA-E PROTEASE RSEP"/>
    <property type="match status" value="1"/>
</dbReference>
<dbReference type="STRING" id="1798471.A3A21_00785"/>
<evidence type="ECO:0000256" key="2">
    <source>
        <dbReference type="ARBA" id="ARBA00004141"/>
    </source>
</evidence>
<organism evidence="13 14">
    <name type="scientific">Candidatus Jorgensenbacteria bacterium RIFCSPLOWO2_01_FULL_45_25b</name>
    <dbReference type="NCBI Taxonomy" id="1798471"/>
    <lineage>
        <taxon>Bacteria</taxon>
        <taxon>Candidatus Joergenseniibacteriota</taxon>
    </lineage>
</organism>
<dbReference type="AlphaFoldDB" id="A0A1F6BUP0"/>
<keyword evidence="5 11" id="KW-0812">Transmembrane</keyword>
<dbReference type="InterPro" id="IPR008915">
    <property type="entry name" value="Peptidase_M50"/>
</dbReference>
<evidence type="ECO:0000256" key="8">
    <source>
        <dbReference type="ARBA" id="ARBA00022989"/>
    </source>
</evidence>
<evidence type="ECO:0000313" key="13">
    <source>
        <dbReference type="EMBL" id="OGG40666.1"/>
    </source>
</evidence>
<evidence type="ECO:0000259" key="12">
    <source>
        <dbReference type="PROSITE" id="PS50106"/>
    </source>
</evidence>
<protein>
    <recommendedName>
        <fullName evidence="11">Zinc metalloprotease</fullName>
        <ecNumber evidence="11">3.4.24.-</ecNumber>
    </recommendedName>
</protein>
<evidence type="ECO:0000256" key="11">
    <source>
        <dbReference type="RuleBase" id="RU362031"/>
    </source>
</evidence>
<keyword evidence="4 13" id="KW-0645">Protease</keyword>
<dbReference type="NCBIfam" id="TIGR00054">
    <property type="entry name" value="RIP metalloprotease RseP"/>
    <property type="match status" value="1"/>
</dbReference>
<dbReference type="SUPFAM" id="SSF50156">
    <property type="entry name" value="PDZ domain-like"/>
    <property type="match status" value="1"/>
</dbReference>
<dbReference type="PANTHER" id="PTHR42837:SF2">
    <property type="entry name" value="MEMBRANE METALLOPROTEASE ARASP2, CHLOROPLASTIC-RELATED"/>
    <property type="match status" value="1"/>
</dbReference>
<keyword evidence="11" id="KW-0479">Metal-binding</keyword>
<feature type="transmembrane region" description="Helical" evidence="11">
    <location>
        <begin position="231"/>
        <end position="256"/>
    </location>
</feature>
<evidence type="ECO:0000256" key="7">
    <source>
        <dbReference type="ARBA" id="ARBA00022833"/>
    </source>
</evidence>
<dbReference type="GO" id="GO:0016020">
    <property type="term" value="C:membrane"/>
    <property type="evidence" value="ECO:0007669"/>
    <property type="project" value="UniProtKB-SubCell"/>
</dbReference>
<evidence type="ECO:0000256" key="4">
    <source>
        <dbReference type="ARBA" id="ARBA00022670"/>
    </source>
</evidence>
<keyword evidence="8 11" id="KW-1133">Transmembrane helix</keyword>
<sequence length="372" mass="40614">MILITILVFIFILGLLIFVHELGHFVMAKRSGMKVDEFGFGFPPRLFGIRKGETIYSVNWIPLGGFVKILGEDNHTSSDPRSFSNQPFWPRFSVLVAGVAMNLVLAWFLLFLGLSVIGTPAEVQEGQDLGSAKIVGDAQLAIIAVQPNSPAEYAGFKPGDAILSIDGRQFGSIDEMIAYTKSRAGQLTTYELKRGQETLSRSVIPRPTPPPDSGPVGFIPAMVAKVVYPPITALGLSAVSVWAKISGILMAFGLLLKGLVSEGRLMEGLSGPVGIAVLTRDFTRLGLPYLTQFVAVLSINLAIINAFPFPALDGGRILFLIIEKIRGLKSVKWERIANAVGFMLLITLMVVITYRDIGRFSEQFKRLFENIL</sequence>
<evidence type="ECO:0000256" key="10">
    <source>
        <dbReference type="ARBA" id="ARBA00023136"/>
    </source>
</evidence>
<dbReference type="SMART" id="SM00228">
    <property type="entry name" value="PDZ"/>
    <property type="match status" value="1"/>
</dbReference>
<evidence type="ECO:0000313" key="14">
    <source>
        <dbReference type="Proteomes" id="UP000176996"/>
    </source>
</evidence>
<name>A0A1F6BUP0_9BACT</name>
<evidence type="ECO:0000256" key="5">
    <source>
        <dbReference type="ARBA" id="ARBA00022692"/>
    </source>
</evidence>
<dbReference type="Gene3D" id="2.30.42.10">
    <property type="match status" value="1"/>
</dbReference>
<feature type="transmembrane region" description="Helical" evidence="11">
    <location>
        <begin position="289"/>
        <end position="309"/>
    </location>
</feature>
<dbReference type="GO" id="GO:0046872">
    <property type="term" value="F:metal ion binding"/>
    <property type="evidence" value="ECO:0007669"/>
    <property type="project" value="UniProtKB-KW"/>
</dbReference>
<feature type="transmembrane region" description="Helical" evidence="11">
    <location>
        <begin position="6"/>
        <end position="27"/>
    </location>
</feature>
<evidence type="ECO:0000256" key="3">
    <source>
        <dbReference type="ARBA" id="ARBA00007931"/>
    </source>
</evidence>
<evidence type="ECO:0000256" key="9">
    <source>
        <dbReference type="ARBA" id="ARBA00023049"/>
    </source>
</evidence>
<feature type="transmembrane region" description="Helical" evidence="11">
    <location>
        <begin position="336"/>
        <end position="357"/>
    </location>
</feature>
<dbReference type="EC" id="3.4.24.-" evidence="11"/>
<accession>A0A1F6BUP0</accession>